<dbReference type="EMBL" id="AP012204">
    <property type="protein sequence ID" value="BAK36354.1"/>
    <property type="molecule type" value="Genomic_DNA"/>
</dbReference>
<dbReference type="HOGENOM" id="CLU_013364_3_2_11"/>
<evidence type="ECO:0000259" key="5">
    <source>
        <dbReference type="Pfam" id="PF08386"/>
    </source>
</evidence>
<dbReference type="eggNOG" id="COG0596">
    <property type="taxonomic scope" value="Bacteria"/>
</dbReference>
<dbReference type="Pfam" id="PF08386">
    <property type="entry name" value="Abhydrolase_4"/>
    <property type="match status" value="1"/>
</dbReference>
<keyword evidence="2" id="KW-0732">Signal</keyword>
<evidence type="ECO:0000256" key="1">
    <source>
        <dbReference type="ARBA" id="ARBA00010088"/>
    </source>
</evidence>
<dbReference type="Gene3D" id="3.40.50.1820">
    <property type="entry name" value="alpha/beta hydrolase"/>
    <property type="match status" value="1"/>
</dbReference>
<proteinExistence type="inferred from homology"/>
<sequence length="473" mass="51410">MAYYAKEYLSPEVLKRFDVVGIDPRGVAESQNVRCFPSQKKNASVLNKIYSVSFPYGAAEEKSLRAAYDKHAKACSTTGKPMTGAISTAQVARDMDLLRRAVGDKKLTYFGVSYGSYLGQVYANLYPDRVRAIAIDGILDSVAWAGTKNTESTPIGIRLKSAEGSSKALHQALVLCGAAGPTKCRFSAGDPVANFETIAQRLREAPLKITLDEDESVTLTYADFVGFNLSMLYSQEYGPEAITDFAAYLWDILYPPADGTTATKRRTAARAIVKLHKTLENRQQASRSKAPYAAPYDNSLDAFATIVCTDSRNSKNLAAFGKLGNEADKKAPYFGRLWLWNQGSCASKNWTAKDEDAYRGPFNKHTSSPVLVVGNYWDPATNYAGAVSTSNRLPNSRLLSSNSWGHTALLSSGCVNKAVYSYLLSKKLPAKGTVCVSDYQPFSEVLSDGSTAAQTKVLSKPSIAVPPVTPHLR</sequence>
<organism evidence="6 7">
    <name type="scientific">Microlunatus phosphovorus (strain ATCC 700054 / DSM 10555 / JCM 9379 / NBRC 101784 / NCIMB 13414 / VKM Ac-1990 / NM-1)</name>
    <dbReference type="NCBI Taxonomy" id="1032480"/>
    <lineage>
        <taxon>Bacteria</taxon>
        <taxon>Bacillati</taxon>
        <taxon>Actinomycetota</taxon>
        <taxon>Actinomycetes</taxon>
        <taxon>Propionibacteriales</taxon>
        <taxon>Propionibacteriaceae</taxon>
        <taxon>Microlunatus</taxon>
    </lineage>
</organism>
<dbReference type="STRING" id="1032480.MLP_33400"/>
<dbReference type="GO" id="GO:0016787">
    <property type="term" value="F:hydrolase activity"/>
    <property type="evidence" value="ECO:0007669"/>
    <property type="project" value="UniProtKB-KW"/>
</dbReference>
<dbReference type="InterPro" id="IPR000073">
    <property type="entry name" value="AB_hydrolase_1"/>
</dbReference>
<protein>
    <submittedName>
        <fullName evidence="6">Peptidase S33 family protein</fullName>
    </submittedName>
</protein>
<reference evidence="6 7" key="1">
    <citation type="submission" date="2011-05" db="EMBL/GenBank/DDBJ databases">
        <title>Whole genome sequence of Microlunatus phosphovorus NM-1.</title>
        <authorList>
            <person name="Hosoyama A."/>
            <person name="Sasaki K."/>
            <person name="Harada T."/>
            <person name="Igarashi R."/>
            <person name="Kawakoshi A."/>
            <person name="Sasagawa M."/>
            <person name="Fukada J."/>
            <person name="Nakamura S."/>
            <person name="Katano Y."/>
            <person name="Hanada S."/>
            <person name="Kamagata Y."/>
            <person name="Nakamura N."/>
            <person name="Yamazaki S."/>
            <person name="Fujita N."/>
        </authorList>
    </citation>
    <scope>NUCLEOTIDE SEQUENCE [LARGE SCALE GENOMIC DNA]</scope>
    <source>
        <strain evidence="7">ATCC 700054 / DSM 10555 / JCM 9379 / NBRC 101784 / NCIMB 13414 / VKM Ac-1990 / NM-1</strain>
    </source>
</reference>
<dbReference type="PANTHER" id="PTHR43248:SF29">
    <property type="entry name" value="TRIPEPTIDYL AMINOPEPTIDASE"/>
    <property type="match status" value="1"/>
</dbReference>
<gene>
    <name evidence="6" type="ordered locus">MLP_33400</name>
</gene>
<comment type="similarity">
    <text evidence="1">Belongs to the peptidase S33 family.</text>
</comment>
<dbReference type="Proteomes" id="UP000007947">
    <property type="component" value="Chromosome"/>
</dbReference>
<feature type="domain" description="AB hydrolase-1" evidence="4">
    <location>
        <begin position="9"/>
        <end position="138"/>
    </location>
</feature>
<dbReference type="InterPro" id="IPR029058">
    <property type="entry name" value="AB_hydrolase_fold"/>
</dbReference>
<dbReference type="AlphaFoldDB" id="F5XM97"/>
<evidence type="ECO:0000259" key="4">
    <source>
        <dbReference type="Pfam" id="PF00561"/>
    </source>
</evidence>
<name>F5XM97_MICPN</name>
<feature type="domain" description="Peptidase S33 tripeptidyl aminopeptidase-like C-terminal" evidence="5">
    <location>
        <begin position="331"/>
        <end position="435"/>
    </location>
</feature>
<evidence type="ECO:0000256" key="2">
    <source>
        <dbReference type="ARBA" id="ARBA00022729"/>
    </source>
</evidence>
<keyword evidence="7" id="KW-1185">Reference proteome</keyword>
<dbReference type="RefSeq" id="WP_013864214.1">
    <property type="nucleotide sequence ID" value="NC_015635.1"/>
</dbReference>
<dbReference type="PANTHER" id="PTHR43248">
    <property type="entry name" value="2-SUCCINYL-6-HYDROXY-2,4-CYCLOHEXADIENE-1-CARBOXYLATE SYNTHASE"/>
    <property type="match status" value="1"/>
</dbReference>
<evidence type="ECO:0000256" key="3">
    <source>
        <dbReference type="ARBA" id="ARBA00022801"/>
    </source>
</evidence>
<accession>F5XM97</accession>
<evidence type="ECO:0000313" key="7">
    <source>
        <dbReference type="Proteomes" id="UP000007947"/>
    </source>
</evidence>
<keyword evidence="3" id="KW-0378">Hydrolase</keyword>
<dbReference type="Pfam" id="PF00561">
    <property type="entry name" value="Abhydrolase_1"/>
    <property type="match status" value="1"/>
</dbReference>
<dbReference type="InterPro" id="IPR051601">
    <property type="entry name" value="Serine_prot/Carboxylest_S33"/>
</dbReference>
<dbReference type="InterPro" id="IPR013595">
    <property type="entry name" value="Pept_S33_TAP-like_C"/>
</dbReference>
<dbReference type="KEGG" id="mph:MLP_33400"/>
<dbReference type="SUPFAM" id="SSF53474">
    <property type="entry name" value="alpha/beta-Hydrolases"/>
    <property type="match status" value="1"/>
</dbReference>
<dbReference type="OrthoDB" id="3930934at2"/>
<evidence type="ECO:0000313" key="6">
    <source>
        <dbReference type="EMBL" id="BAK36354.1"/>
    </source>
</evidence>